<gene>
    <name evidence="2" type="ORF">AB6A40_009418</name>
</gene>
<dbReference type="AlphaFoldDB" id="A0ABD6ERX4"/>
<dbReference type="EMBL" id="JBGFUD010009906">
    <property type="protein sequence ID" value="MFH4982709.1"/>
    <property type="molecule type" value="Genomic_DNA"/>
</dbReference>
<organism evidence="2 3">
    <name type="scientific">Gnathostoma spinigerum</name>
    <dbReference type="NCBI Taxonomy" id="75299"/>
    <lineage>
        <taxon>Eukaryota</taxon>
        <taxon>Metazoa</taxon>
        <taxon>Ecdysozoa</taxon>
        <taxon>Nematoda</taxon>
        <taxon>Chromadorea</taxon>
        <taxon>Rhabditida</taxon>
        <taxon>Spirurina</taxon>
        <taxon>Gnathostomatomorpha</taxon>
        <taxon>Gnathostomatoidea</taxon>
        <taxon>Gnathostomatidae</taxon>
        <taxon>Gnathostoma</taxon>
    </lineage>
</organism>
<name>A0ABD6ERX4_9BILA</name>
<sequence length="178" mass="18963">MSSSSFTPTQFSPFINPNNVPVSPFNVVASSDFTRNVPPMSVASPAPPSNPEHFHLQQAAQNASSEFDHLSSVLSSAYQTIRGSLPLRESSSFASNTTSGSTFSAPSPNASRGLNTAVPPPPFFNSLIPPPQQNISSTYCNNWAPPASFGAPKGTMGIGESHLSIHSSHPQWSTYNWQ</sequence>
<comment type="caution">
    <text evidence="2">The sequence shown here is derived from an EMBL/GenBank/DDBJ whole genome shotgun (WGS) entry which is preliminary data.</text>
</comment>
<protein>
    <submittedName>
        <fullName evidence="2">Uncharacterized protein</fullName>
    </submittedName>
</protein>
<keyword evidence="3" id="KW-1185">Reference proteome</keyword>
<dbReference type="Proteomes" id="UP001608902">
    <property type="component" value="Unassembled WGS sequence"/>
</dbReference>
<evidence type="ECO:0000313" key="2">
    <source>
        <dbReference type="EMBL" id="MFH4982709.1"/>
    </source>
</evidence>
<feature type="region of interest" description="Disordered" evidence="1">
    <location>
        <begin position="89"/>
        <end position="116"/>
    </location>
</feature>
<evidence type="ECO:0000256" key="1">
    <source>
        <dbReference type="SAM" id="MobiDB-lite"/>
    </source>
</evidence>
<accession>A0ABD6ERX4</accession>
<evidence type="ECO:0000313" key="3">
    <source>
        <dbReference type="Proteomes" id="UP001608902"/>
    </source>
</evidence>
<feature type="compositionally biased region" description="Low complexity" evidence="1">
    <location>
        <begin position="90"/>
        <end position="105"/>
    </location>
</feature>
<proteinExistence type="predicted"/>
<reference evidence="2 3" key="1">
    <citation type="submission" date="2024-08" db="EMBL/GenBank/DDBJ databases">
        <title>Gnathostoma spinigerum genome.</title>
        <authorList>
            <person name="Gonzalez-Bertolin B."/>
            <person name="Monzon S."/>
            <person name="Zaballos A."/>
            <person name="Jimenez P."/>
            <person name="Dekumyoy P."/>
            <person name="Varona S."/>
            <person name="Cuesta I."/>
            <person name="Sumanam S."/>
            <person name="Adisakwattana P."/>
            <person name="Gasser R.B."/>
            <person name="Hernandez-Gonzalez A."/>
            <person name="Young N.D."/>
            <person name="Perteguer M.J."/>
        </authorList>
    </citation>
    <scope>NUCLEOTIDE SEQUENCE [LARGE SCALE GENOMIC DNA]</scope>
    <source>
        <strain evidence="2">AL3</strain>
        <tissue evidence="2">Liver</tissue>
    </source>
</reference>